<evidence type="ECO:0000313" key="2">
    <source>
        <dbReference type="EMBL" id="KAJ7046553.1"/>
    </source>
</evidence>
<gene>
    <name evidence="2" type="ORF">C8F04DRAFT_1060907</name>
</gene>
<dbReference type="InterPro" id="IPR032710">
    <property type="entry name" value="NTF2-like_dom_sf"/>
</dbReference>
<keyword evidence="3" id="KW-1185">Reference proteome</keyword>
<organism evidence="2 3">
    <name type="scientific">Mycena alexandri</name>
    <dbReference type="NCBI Taxonomy" id="1745969"/>
    <lineage>
        <taxon>Eukaryota</taxon>
        <taxon>Fungi</taxon>
        <taxon>Dikarya</taxon>
        <taxon>Basidiomycota</taxon>
        <taxon>Agaricomycotina</taxon>
        <taxon>Agaricomycetes</taxon>
        <taxon>Agaricomycetidae</taxon>
        <taxon>Agaricales</taxon>
        <taxon>Marasmiineae</taxon>
        <taxon>Mycenaceae</taxon>
        <taxon>Mycena</taxon>
    </lineage>
</organism>
<feature type="region of interest" description="Disordered" evidence="1">
    <location>
        <begin position="1"/>
        <end position="42"/>
    </location>
</feature>
<name>A0AAD6XBR6_9AGAR</name>
<dbReference type="PANTHER" id="PTHR34213:SF2">
    <property type="entry name" value="NUCLEAR TRANSPORT FACTOR 2 (NTF2) FAMILY PROTEIN"/>
    <property type="match status" value="1"/>
</dbReference>
<sequence>MSSHHRSPSATSASHRASSSGHHRSPSSASNGEPTQTHHHSILPTVPTPALVESVAGGAHYSGSNIDPLKHRHSSHDRPDTHTELKADHQRVLEDIRALYECRPTPEIFNRSWHKDAVFEDPLSKCKGFREYAAQWYAMPKLFKSSETVSTRVMSSTRMPNRIVFSQTQRYKNRFLDKTISSVVTVDLDDQDKIIALVDQWDGKGLPTRFGGGLLRRLNAKIAPLLVHVPV</sequence>
<dbReference type="SUPFAM" id="SSF54427">
    <property type="entry name" value="NTF2-like"/>
    <property type="match status" value="1"/>
</dbReference>
<evidence type="ECO:0000313" key="3">
    <source>
        <dbReference type="Proteomes" id="UP001218188"/>
    </source>
</evidence>
<reference evidence="2" key="1">
    <citation type="submission" date="2023-03" db="EMBL/GenBank/DDBJ databases">
        <title>Massive genome expansion in bonnet fungi (Mycena s.s.) driven by repeated elements and novel gene families across ecological guilds.</title>
        <authorList>
            <consortium name="Lawrence Berkeley National Laboratory"/>
            <person name="Harder C.B."/>
            <person name="Miyauchi S."/>
            <person name="Viragh M."/>
            <person name="Kuo A."/>
            <person name="Thoen E."/>
            <person name="Andreopoulos B."/>
            <person name="Lu D."/>
            <person name="Skrede I."/>
            <person name="Drula E."/>
            <person name="Henrissat B."/>
            <person name="Morin E."/>
            <person name="Kohler A."/>
            <person name="Barry K."/>
            <person name="LaButti K."/>
            <person name="Morin E."/>
            <person name="Salamov A."/>
            <person name="Lipzen A."/>
            <person name="Mereny Z."/>
            <person name="Hegedus B."/>
            <person name="Baldrian P."/>
            <person name="Stursova M."/>
            <person name="Weitz H."/>
            <person name="Taylor A."/>
            <person name="Grigoriev I.V."/>
            <person name="Nagy L.G."/>
            <person name="Martin F."/>
            <person name="Kauserud H."/>
        </authorList>
    </citation>
    <scope>NUCLEOTIDE SEQUENCE</scope>
    <source>
        <strain evidence="2">CBHHK200</strain>
    </source>
</reference>
<accession>A0AAD6XBR6</accession>
<dbReference type="Proteomes" id="UP001218188">
    <property type="component" value="Unassembled WGS sequence"/>
</dbReference>
<dbReference type="PANTHER" id="PTHR34213">
    <property type="entry name" value="NUCLEAR TRANSPORT FACTOR 2 (NTF2) FAMILY PROTEIN"/>
    <property type="match status" value="1"/>
</dbReference>
<proteinExistence type="predicted"/>
<feature type="compositionally biased region" description="Low complexity" evidence="1">
    <location>
        <begin position="8"/>
        <end position="30"/>
    </location>
</feature>
<comment type="caution">
    <text evidence="2">The sequence shown here is derived from an EMBL/GenBank/DDBJ whole genome shotgun (WGS) entry which is preliminary data.</text>
</comment>
<feature type="region of interest" description="Disordered" evidence="1">
    <location>
        <begin position="58"/>
        <end position="85"/>
    </location>
</feature>
<dbReference type="EMBL" id="JARJCM010000002">
    <property type="protein sequence ID" value="KAJ7046553.1"/>
    <property type="molecule type" value="Genomic_DNA"/>
</dbReference>
<evidence type="ECO:0000256" key="1">
    <source>
        <dbReference type="SAM" id="MobiDB-lite"/>
    </source>
</evidence>
<protein>
    <submittedName>
        <fullName evidence="2">Uncharacterized protein</fullName>
    </submittedName>
</protein>
<feature type="compositionally biased region" description="Basic and acidic residues" evidence="1">
    <location>
        <begin position="76"/>
        <end position="85"/>
    </location>
</feature>
<dbReference type="AlphaFoldDB" id="A0AAD6XBR6"/>